<dbReference type="GO" id="GO:0005634">
    <property type="term" value="C:nucleus"/>
    <property type="evidence" value="ECO:0007669"/>
    <property type="project" value="TreeGrafter"/>
</dbReference>
<dbReference type="Proteomes" id="UP000241890">
    <property type="component" value="Unassembled WGS sequence"/>
</dbReference>
<name>A0A2R5GEK8_9STRA</name>
<dbReference type="GO" id="GO:0005049">
    <property type="term" value="F:nuclear export signal receptor activity"/>
    <property type="evidence" value="ECO:0007669"/>
    <property type="project" value="InterPro"/>
</dbReference>
<dbReference type="InterPro" id="IPR013598">
    <property type="entry name" value="Exportin-1/Importin-b-like"/>
</dbReference>
<dbReference type="InParanoid" id="A0A2R5GEK8"/>
<evidence type="ECO:0000259" key="1">
    <source>
        <dbReference type="Pfam" id="PF08389"/>
    </source>
</evidence>
<accession>A0A2R5GEK8</accession>
<comment type="caution">
    <text evidence="3">The sequence shown here is derived from an EMBL/GenBank/DDBJ whole genome shotgun (WGS) entry which is preliminary data.</text>
</comment>
<dbReference type="SUPFAM" id="SSF48371">
    <property type="entry name" value="ARM repeat"/>
    <property type="match status" value="1"/>
</dbReference>
<sequence length="1214" mass="132476">MATRERQPDSVRLFALNASLRSICGHWKALGQQDREQVKEAALEILWEGLQDQEARFIKAKVSSILVELAKRSWPQEWTNFLSVLENAAAKSIGRAELVLRTLRDLTEDCTNSDFNSSLSPGRRSDIMQGLRAALDELLQLVFRLLESAHAGAREAASQGGGTALEENMALATATLGALQLLADLAPVQSLMNHNLVSAVSAFAHPIAGIPASDSARGVQKAAWQCVAALAEKSTSDRNTTVDMLGYACSVANVLQGSFQLVPLRGTVQSQRDCAALDAVWPLFALANDDSTGDAETTLLENEDVHFLQARAVTQITSQYFAQLLTEADANRANDGPRAREALESVMRMLLQMLCQPGVRVRAACVNGMLAAVRAWSAHVASFSSDNSTQELAPCSTGREGCALLESYLMLLWRCLADHVIALGAPDSPASSLWPAAAFALESFDDHEDFMSALDGMRTQTLLVMQSLTKLCPEQALQFWRLRVSLACVPPSSPPDTAALGAGVRALQVQLDDATFFAGSNGASAEQPELESPRQAYVTSTLVWLVDGILRDVPKKIFEQFGHLNQLGGQASATRAGQGAVELRLGLETVLGFSERAVGDALGVLHVLSRLSKCYAAVPDGPSLFLFPVLNKMFSCATFHKATEQGSEPYSVETLSIRRRAGSALLEICTQLSEGGASSPEIRAHMATLLPKFCENVLQVLNESGTRIENQEKIVLHEVLVVVSNTLPSGEEQDRFVGELVAQPLRVWTSPEVTQMASSPERLAAALRQCGTGDDLVQESRRALALMLAMARRSKGRSDHVRPFARYWRDVLPNMFTMLRSLHGLSREREKYQDVLYVHPDEMRVLMGKFGGTNCSWPDSANNLHTLHAMSQLREVLYSGLGRAAKYRNVGVFALPQASELLSEAMLSNLEVLENRAVYRLIQGLVVPCIMHCPDEYVDGFLLPVVQRFVSHLFMRLDRSWPLLQGEQPRVAVDPHWHATLDVTIDFATDAPDAPATSQTACSSRTCGICPRCQQSDILRDATIRALSTGLVDVLSPLLKTIGKTSTDDPRKVLTNAWVLAGAPNGVMPDEFSKTIFDYSRATLQDVHQHLLDGVPGMDHDTIRKAEEAIAAPSTDKARRQRCKDFVWKCIFEVQPESMRPHPTQNPFNSKARGGEIEIQNLGGASGGVDAAKSARKKHEQHAFFDRASQWVNAADASDLGVQSLFSSSSSFSS</sequence>
<dbReference type="OrthoDB" id="2215036at2759"/>
<dbReference type="Pfam" id="PF08389">
    <property type="entry name" value="Xpo1"/>
    <property type="match status" value="1"/>
</dbReference>
<dbReference type="GO" id="GO:0006405">
    <property type="term" value="P:RNA export from nucleus"/>
    <property type="evidence" value="ECO:0007669"/>
    <property type="project" value="TreeGrafter"/>
</dbReference>
<dbReference type="InterPro" id="IPR011989">
    <property type="entry name" value="ARM-like"/>
</dbReference>
<dbReference type="GO" id="GO:0005737">
    <property type="term" value="C:cytoplasm"/>
    <property type="evidence" value="ECO:0007669"/>
    <property type="project" value="TreeGrafter"/>
</dbReference>
<dbReference type="AlphaFoldDB" id="A0A2R5GEK8"/>
<dbReference type="InterPro" id="IPR016024">
    <property type="entry name" value="ARM-type_fold"/>
</dbReference>
<proteinExistence type="predicted"/>
<keyword evidence="4" id="KW-1185">Reference proteome</keyword>
<dbReference type="GO" id="GO:0003723">
    <property type="term" value="F:RNA binding"/>
    <property type="evidence" value="ECO:0007669"/>
    <property type="project" value="TreeGrafter"/>
</dbReference>
<dbReference type="PANTHER" id="PTHR11223">
    <property type="entry name" value="EXPORTIN 1/5"/>
    <property type="match status" value="1"/>
</dbReference>
<evidence type="ECO:0000259" key="2">
    <source>
        <dbReference type="Pfam" id="PF19273"/>
    </source>
</evidence>
<organism evidence="3 4">
    <name type="scientific">Hondaea fermentalgiana</name>
    <dbReference type="NCBI Taxonomy" id="2315210"/>
    <lineage>
        <taxon>Eukaryota</taxon>
        <taxon>Sar</taxon>
        <taxon>Stramenopiles</taxon>
        <taxon>Bigyra</taxon>
        <taxon>Labyrinthulomycetes</taxon>
        <taxon>Thraustochytrida</taxon>
        <taxon>Thraustochytriidae</taxon>
        <taxon>Hondaea</taxon>
    </lineage>
</organism>
<dbReference type="InterPro" id="IPR045065">
    <property type="entry name" value="XPO1/5"/>
</dbReference>
<dbReference type="Gene3D" id="1.25.10.10">
    <property type="entry name" value="Leucine-rich Repeat Variant"/>
    <property type="match status" value="1"/>
</dbReference>
<feature type="domain" description="Exportin-5 C-terminal" evidence="2">
    <location>
        <begin position="625"/>
        <end position="967"/>
    </location>
</feature>
<dbReference type="InterPro" id="IPR045478">
    <property type="entry name" value="Exportin-5_C"/>
</dbReference>
<dbReference type="EMBL" id="BEYU01000019">
    <property type="protein sequence ID" value="GBG26254.1"/>
    <property type="molecule type" value="Genomic_DNA"/>
</dbReference>
<dbReference type="GO" id="GO:0042565">
    <property type="term" value="C:RNA nuclear export complex"/>
    <property type="evidence" value="ECO:0007669"/>
    <property type="project" value="TreeGrafter"/>
</dbReference>
<feature type="domain" description="Exportin-1/Importin-beta-like" evidence="1">
    <location>
        <begin position="56"/>
        <end position="204"/>
    </location>
</feature>
<protein>
    <submittedName>
        <fullName evidence="3">Exportin-5</fullName>
    </submittedName>
</protein>
<dbReference type="Pfam" id="PF19273">
    <property type="entry name" value="Exportin-5"/>
    <property type="match status" value="1"/>
</dbReference>
<evidence type="ECO:0000313" key="4">
    <source>
        <dbReference type="Proteomes" id="UP000241890"/>
    </source>
</evidence>
<dbReference type="PANTHER" id="PTHR11223:SF3">
    <property type="entry name" value="EXPORTIN-5"/>
    <property type="match status" value="1"/>
</dbReference>
<dbReference type="GO" id="GO:0006611">
    <property type="term" value="P:protein export from nucleus"/>
    <property type="evidence" value="ECO:0007669"/>
    <property type="project" value="InterPro"/>
</dbReference>
<gene>
    <name evidence="3" type="ORF">FCC1311_024752</name>
</gene>
<reference evidence="3 4" key="1">
    <citation type="submission" date="2017-12" db="EMBL/GenBank/DDBJ databases">
        <title>Sequencing, de novo assembly and annotation of complete genome of a new Thraustochytrid species, strain FCC1311.</title>
        <authorList>
            <person name="Sedici K."/>
            <person name="Godart F."/>
            <person name="Aiese Cigliano R."/>
            <person name="Sanseverino W."/>
            <person name="Barakat M."/>
            <person name="Ortet P."/>
            <person name="Marechal E."/>
            <person name="Cagnac O."/>
            <person name="Amato A."/>
        </authorList>
    </citation>
    <scope>NUCLEOTIDE SEQUENCE [LARGE SCALE GENOMIC DNA]</scope>
</reference>
<evidence type="ECO:0000313" key="3">
    <source>
        <dbReference type="EMBL" id="GBG26254.1"/>
    </source>
</evidence>